<protein>
    <recommendedName>
        <fullName evidence="2">1-acylglycerol-3-phosphate O-acyltransferase</fullName>
        <ecNumber evidence="2">2.3.1.51</ecNumber>
    </recommendedName>
</protein>
<keyword evidence="8" id="KW-1185">Reference proteome</keyword>
<dbReference type="SUPFAM" id="SSF69593">
    <property type="entry name" value="Glycerol-3-phosphate (1)-acyltransferase"/>
    <property type="match status" value="1"/>
</dbReference>
<evidence type="ECO:0000313" key="7">
    <source>
        <dbReference type="EMBL" id="BES93715.1"/>
    </source>
</evidence>
<feature type="domain" description="Phospholipid/glycerol acyltransferase" evidence="6">
    <location>
        <begin position="86"/>
        <end position="208"/>
    </location>
</feature>
<comment type="pathway">
    <text evidence="1">Phospholipid metabolism; CDP-diacylglycerol biosynthesis; CDP-diacylglycerol from sn-glycerol 3-phosphate: step 2/3.</text>
</comment>
<evidence type="ECO:0000259" key="6">
    <source>
        <dbReference type="SMART" id="SM00563"/>
    </source>
</evidence>
<name>A0ABN7ANA4_9HEMI</name>
<dbReference type="EMBL" id="AP028912">
    <property type="protein sequence ID" value="BES93715.1"/>
    <property type="molecule type" value="Genomic_DNA"/>
</dbReference>
<proteinExistence type="predicted"/>
<dbReference type="CDD" id="cd07989">
    <property type="entry name" value="LPLAT_AGPAT-like"/>
    <property type="match status" value="1"/>
</dbReference>
<evidence type="ECO:0000313" key="8">
    <source>
        <dbReference type="Proteomes" id="UP001307889"/>
    </source>
</evidence>
<reference evidence="7 8" key="1">
    <citation type="submission" date="2023-09" db="EMBL/GenBank/DDBJ databases">
        <title>Nesidiocoris tenuis whole genome shotgun sequence.</title>
        <authorList>
            <person name="Shibata T."/>
            <person name="Shimoda M."/>
            <person name="Kobayashi T."/>
            <person name="Uehara T."/>
        </authorList>
    </citation>
    <scope>NUCLEOTIDE SEQUENCE [LARGE SCALE GENOMIC DNA]</scope>
    <source>
        <strain evidence="7 8">Japan</strain>
    </source>
</reference>
<evidence type="ECO:0000256" key="1">
    <source>
        <dbReference type="ARBA" id="ARBA00004728"/>
    </source>
</evidence>
<evidence type="ECO:0000256" key="4">
    <source>
        <dbReference type="ARBA" id="ARBA00023315"/>
    </source>
</evidence>
<dbReference type="GO" id="GO:0016746">
    <property type="term" value="F:acyltransferase activity"/>
    <property type="evidence" value="ECO:0007669"/>
    <property type="project" value="UniProtKB-KW"/>
</dbReference>
<evidence type="ECO:0000256" key="3">
    <source>
        <dbReference type="ARBA" id="ARBA00022679"/>
    </source>
</evidence>
<keyword evidence="5" id="KW-0812">Transmembrane</keyword>
<keyword evidence="5" id="KW-1133">Transmembrane helix</keyword>
<keyword evidence="3" id="KW-0808">Transferase</keyword>
<keyword evidence="5" id="KW-0472">Membrane</keyword>
<dbReference type="SMART" id="SM00563">
    <property type="entry name" value="PlsC"/>
    <property type="match status" value="1"/>
</dbReference>
<dbReference type="PANTHER" id="PTHR10434">
    <property type="entry name" value="1-ACYL-SN-GLYCEROL-3-PHOSPHATE ACYLTRANSFERASE"/>
    <property type="match status" value="1"/>
</dbReference>
<gene>
    <name evidence="7" type="ORF">NTJ_06524</name>
</gene>
<evidence type="ECO:0000256" key="5">
    <source>
        <dbReference type="SAM" id="Phobius"/>
    </source>
</evidence>
<keyword evidence="4 7" id="KW-0012">Acyltransferase</keyword>
<sequence>MSTEKIPDPDKGTFREKVKFWFFTLFYVVTLLVNAIVYIPLDIVLSPFFPNFTHWYVWACFRVFQAVTGVRVTVKDAHKLKNAPKGVIVINHQTSWDFYMICSVYHFLGDVHTVSRKEVFYLWPMGYAMWRSGSLFIDTKSPQGALAHLISEASKLFSPQNPKASKIIMYPEGTRNPTMGEFLQFKRGAFKVAMESNVPVIPLVSPPQFMIKNGQFFRPAKVYFTCLDPVILDPKADLDPQIEKIKQDMLAEFRRQMDEYGVKRKSA</sequence>
<dbReference type="PANTHER" id="PTHR10434:SF11">
    <property type="entry name" value="1-ACYL-SN-GLYCEROL-3-PHOSPHATE ACYLTRANSFERASE"/>
    <property type="match status" value="1"/>
</dbReference>
<dbReference type="Pfam" id="PF01553">
    <property type="entry name" value="Acyltransferase"/>
    <property type="match status" value="1"/>
</dbReference>
<dbReference type="Proteomes" id="UP001307889">
    <property type="component" value="Chromosome 4"/>
</dbReference>
<accession>A0ABN7ANA4</accession>
<evidence type="ECO:0000256" key="2">
    <source>
        <dbReference type="ARBA" id="ARBA00013211"/>
    </source>
</evidence>
<organism evidence="7 8">
    <name type="scientific">Nesidiocoris tenuis</name>
    <dbReference type="NCBI Taxonomy" id="355587"/>
    <lineage>
        <taxon>Eukaryota</taxon>
        <taxon>Metazoa</taxon>
        <taxon>Ecdysozoa</taxon>
        <taxon>Arthropoda</taxon>
        <taxon>Hexapoda</taxon>
        <taxon>Insecta</taxon>
        <taxon>Pterygota</taxon>
        <taxon>Neoptera</taxon>
        <taxon>Paraneoptera</taxon>
        <taxon>Hemiptera</taxon>
        <taxon>Heteroptera</taxon>
        <taxon>Panheteroptera</taxon>
        <taxon>Cimicomorpha</taxon>
        <taxon>Miridae</taxon>
        <taxon>Dicyphina</taxon>
        <taxon>Nesidiocoris</taxon>
    </lineage>
</organism>
<feature type="transmembrane region" description="Helical" evidence="5">
    <location>
        <begin position="20"/>
        <end position="41"/>
    </location>
</feature>
<dbReference type="InterPro" id="IPR002123">
    <property type="entry name" value="Plipid/glycerol_acylTrfase"/>
</dbReference>
<dbReference type="EC" id="2.3.1.51" evidence="2"/>